<dbReference type="GO" id="GO:0009507">
    <property type="term" value="C:chloroplast"/>
    <property type="evidence" value="ECO:0007669"/>
    <property type="project" value="TreeGrafter"/>
</dbReference>
<dbReference type="Gene3D" id="1.10.420.10">
    <property type="entry name" value="Peroxidase, domain 2"/>
    <property type="match status" value="1"/>
</dbReference>
<gene>
    <name evidence="8" type="ORF">E3N88_11122</name>
</gene>
<evidence type="ECO:0000256" key="5">
    <source>
        <dbReference type="ARBA" id="ARBA00023002"/>
    </source>
</evidence>
<keyword evidence="6" id="KW-0408">Iron</keyword>
<evidence type="ECO:0000256" key="3">
    <source>
        <dbReference type="ARBA" id="ARBA00006873"/>
    </source>
</evidence>
<dbReference type="GO" id="GO:0020037">
    <property type="term" value="F:heme binding"/>
    <property type="evidence" value="ECO:0007669"/>
    <property type="project" value="InterPro"/>
</dbReference>
<dbReference type="PROSITE" id="PS50873">
    <property type="entry name" value="PEROXIDASE_4"/>
    <property type="match status" value="1"/>
</dbReference>
<accession>A0A5N6PCG1</accession>
<dbReference type="GO" id="GO:0046872">
    <property type="term" value="F:metal ion binding"/>
    <property type="evidence" value="ECO:0007669"/>
    <property type="project" value="UniProtKB-KW"/>
</dbReference>
<evidence type="ECO:0000259" key="7">
    <source>
        <dbReference type="PROSITE" id="PS50873"/>
    </source>
</evidence>
<feature type="domain" description="Plant heme peroxidase family profile" evidence="7">
    <location>
        <begin position="39"/>
        <end position="250"/>
    </location>
</feature>
<keyword evidence="9" id="KW-1185">Reference proteome</keyword>
<dbReference type="InterPro" id="IPR002016">
    <property type="entry name" value="Haem_peroxidase"/>
</dbReference>
<comment type="similarity">
    <text evidence="3">Belongs to the peroxidase family. Ascorbate peroxidase subfamily.</text>
</comment>
<dbReference type="AlphaFoldDB" id="A0A5N6PCG1"/>
<reference evidence="8 9" key="1">
    <citation type="submission" date="2019-05" db="EMBL/GenBank/DDBJ databases">
        <title>Mikania micrantha, genome provides insights into the molecular mechanism of rapid growth.</title>
        <authorList>
            <person name="Liu B."/>
        </authorList>
    </citation>
    <scope>NUCLEOTIDE SEQUENCE [LARGE SCALE GENOMIC DNA]</scope>
    <source>
        <strain evidence="8">NLD-2019</strain>
        <tissue evidence="8">Leaf</tissue>
    </source>
</reference>
<dbReference type="PRINTS" id="PR00458">
    <property type="entry name" value="PEROXIDASE"/>
</dbReference>
<keyword evidence="4" id="KW-0479">Metal-binding</keyword>
<dbReference type="PROSITE" id="PS00435">
    <property type="entry name" value="PEROXIDASE_1"/>
    <property type="match status" value="1"/>
</dbReference>
<protein>
    <recommendedName>
        <fullName evidence="7">Plant heme peroxidase family profile domain-containing protein</fullName>
    </recommendedName>
</protein>
<evidence type="ECO:0000256" key="1">
    <source>
        <dbReference type="ARBA" id="ARBA00000189"/>
    </source>
</evidence>
<dbReference type="GO" id="GO:0140825">
    <property type="term" value="F:lactoperoxidase activity"/>
    <property type="evidence" value="ECO:0007669"/>
    <property type="project" value="UniProtKB-EC"/>
</dbReference>
<comment type="catalytic activity">
    <reaction evidence="1">
        <text>2 a phenolic donor + H2O2 = 2 a phenolic radical donor + 2 H2O</text>
        <dbReference type="Rhea" id="RHEA:56136"/>
        <dbReference type="ChEBI" id="CHEBI:15377"/>
        <dbReference type="ChEBI" id="CHEBI:16240"/>
        <dbReference type="ChEBI" id="CHEBI:139520"/>
        <dbReference type="ChEBI" id="CHEBI:139521"/>
        <dbReference type="EC" id="1.11.1.7"/>
    </reaction>
</comment>
<dbReference type="Gene3D" id="1.10.520.10">
    <property type="match status" value="1"/>
</dbReference>
<comment type="cofactor">
    <cofactor evidence="2">
        <name>heme b</name>
        <dbReference type="ChEBI" id="CHEBI:60344"/>
    </cofactor>
</comment>
<comment type="caution">
    <text evidence="8">The sequence shown here is derived from an EMBL/GenBank/DDBJ whole genome shotgun (WGS) entry which is preliminary data.</text>
</comment>
<dbReference type="OrthoDB" id="2859658at2759"/>
<dbReference type="GO" id="GO:0000302">
    <property type="term" value="P:response to reactive oxygen species"/>
    <property type="evidence" value="ECO:0007669"/>
    <property type="project" value="TreeGrafter"/>
</dbReference>
<dbReference type="GO" id="GO:0042744">
    <property type="term" value="P:hydrogen peroxide catabolic process"/>
    <property type="evidence" value="ECO:0007669"/>
    <property type="project" value="TreeGrafter"/>
</dbReference>
<dbReference type="PRINTS" id="PR00459">
    <property type="entry name" value="ASPEROXIDASE"/>
</dbReference>
<evidence type="ECO:0000313" key="9">
    <source>
        <dbReference type="Proteomes" id="UP000326396"/>
    </source>
</evidence>
<evidence type="ECO:0000313" key="8">
    <source>
        <dbReference type="EMBL" id="KAD6119851.1"/>
    </source>
</evidence>
<dbReference type="InterPro" id="IPR010255">
    <property type="entry name" value="Haem_peroxidase_sf"/>
</dbReference>
<dbReference type="PANTHER" id="PTHR31356">
    <property type="entry name" value="THYLAKOID LUMENAL 29 KDA PROTEIN, CHLOROPLASTIC-RELATED"/>
    <property type="match status" value="1"/>
</dbReference>
<dbReference type="InterPro" id="IPR002207">
    <property type="entry name" value="Peroxidase_I"/>
</dbReference>
<keyword evidence="5" id="KW-0560">Oxidoreductase</keyword>
<dbReference type="Proteomes" id="UP000326396">
    <property type="component" value="Linkage Group LG13"/>
</dbReference>
<sequence length="250" mass="27682">MGKIYPSLSMEHKMAVDQVKSELRAFIIEKQCAPLMLRFAFHCAATFDMKTRTGGPFGTMRHKIEQNHAANVGLNTAVEMLEPFKQKFPLVSYGDIYMMAGIVAVESTGGPEITFHPGRLDMDAPPEEGRLPLPNHGSEQLRNVFVNTMGLTDQDIVALSGGHTLGATHKDRSGFDGPWTFNPMVFDNSYFKELIAGEKQGLVQLPSDKTLLTDPVFRPLVEKFATDQSAFFQAFAESFLKLSELGFADT</sequence>
<dbReference type="Pfam" id="PF00141">
    <property type="entry name" value="peroxidase"/>
    <property type="match status" value="1"/>
</dbReference>
<dbReference type="EMBL" id="SZYD01000005">
    <property type="protein sequence ID" value="KAD6119851.1"/>
    <property type="molecule type" value="Genomic_DNA"/>
</dbReference>
<dbReference type="InterPro" id="IPR044831">
    <property type="entry name" value="Ccp1-like"/>
</dbReference>
<organism evidence="8 9">
    <name type="scientific">Mikania micrantha</name>
    <name type="common">bitter vine</name>
    <dbReference type="NCBI Taxonomy" id="192012"/>
    <lineage>
        <taxon>Eukaryota</taxon>
        <taxon>Viridiplantae</taxon>
        <taxon>Streptophyta</taxon>
        <taxon>Embryophyta</taxon>
        <taxon>Tracheophyta</taxon>
        <taxon>Spermatophyta</taxon>
        <taxon>Magnoliopsida</taxon>
        <taxon>eudicotyledons</taxon>
        <taxon>Gunneridae</taxon>
        <taxon>Pentapetalae</taxon>
        <taxon>asterids</taxon>
        <taxon>campanulids</taxon>
        <taxon>Asterales</taxon>
        <taxon>Asteraceae</taxon>
        <taxon>Asteroideae</taxon>
        <taxon>Heliantheae alliance</taxon>
        <taxon>Eupatorieae</taxon>
        <taxon>Mikania</taxon>
    </lineage>
</organism>
<evidence type="ECO:0000256" key="6">
    <source>
        <dbReference type="ARBA" id="ARBA00023004"/>
    </source>
</evidence>
<dbReference type="GO" id="GO:0034599">
    <property type="term" value="P:cellular response to oxidative stress"/>
    <property type="evidence" value="ECO:0007669"/>
    <property type="project" value="InterPro"/>
</dbReference>
<proteinExistence type="inferred from homology"/>
<evidence type="ECO:0000256" key="4">
    <source>
        <dbReference type="ARBA" id="ARBA00022723"/>
    </source>
</evidence>
<dbReference type="SUPFAM" id="SSF48113">
    <property type="entry name" value="Heme-dependent peroxidases"/>
    <property type="match status" value="1"/>
</dbReference>
<evidence type="ECO:0000256" key="2">
    <source>
        <dbReference type="ARBA" id="ARBA00001970"/>
    </source>
</evidence>
<dbReference type="InterPro" id="IPR019793">
    <property type="entry name" value="Peroxidases_heam-ligand_BS"/>
</dbReference>
<dbReference type="PANTHER" id="PTHR31356:SF65">
    <property type="entry name" value="L-ASCORBATE PEROXIDASE"/>
    <property type="match status" value="1"/>
</dbReference>
<name>A0A5N6PCG1_9ASTR</name>